<dbReference type="InterPro" id="IPR023346">
    <property type="entry name" value="Lysozyme-like_dom_sf"/>
</dbReference>
<evidence type="ECO:0000256" key="12">
    <source>
        <dbReference type="ARBA" id="ARBA00034000"/>
    </source>
</evidence>
<dbReference type="AlphaFoldDB" id="A0A7L4YLY1"/>
<dbReference type="InterPro" id="IPR005543">
    <property type="entry name" value="PASTA_dom"/>
</dbReference>
<comment type="similarity">
    <text evidence="2">In the N-terminal section; belongs to the glycosyltransferase 51 family.</text>
</comment>
<dbReference type="Gene3D" id="1.10.3810.10">
    <property type="entry name" value="Biosynthetic peptidoglycan transglycosylase-like"/>
    <property type="match status" value="1"/>
</dbReference>
<evidence type="ECO:0000256" key="5">
    <source>
        <dbReference type="ARBA" id="ARBA00022676"/>
    </source>
</evidence>
<feature type="region of interest" description="Disordered" evidence="14">
    <location>
        <begin position="720"/>
        <end position="780"/>
    </location>
</feature>
<evidence type="ECO:0000256" key="3">
    <source>
        <dbReference type="ARBA" id="ARBA00022645"/>
    </source>
</evidence>
<protein>
    <submittedName>
        <fullName evidence="17">PASTA domain-containing protein</fullName>
    </submittedName>
</protein>
<dbReference type="GO" id="GO:0008658">
    <property type="term" value="F:penicillin binding"/>
    <property type="evidence" value="ECO:0007669"/>
    <property type="project" value="InterPro"/>
</dbReference>
<evidence type="ECO:0000256" key="15">
    <source>
        <dbReference type="SAM" id="Phobius"/>
    </source>
</evidence>
<proteinExistence type="inferred from homology"/>
<feature type="domain" description="PASTA" evidence="16">
    <location>
        <begin position="696"/>
        <end position="763"/>
    </location>
</feature>
<organism evidence="17 18">
    <name type="scientific">Epidermidibacterium keratini</name>
    <dbReference type="NCBI Taxonomy" id="1891644"/>
    <lineage>
        <taxon>Bacteria</taxon>
        <taxon>Bacillati</taxon>
        <taxon>Actinomycetota</taxon>
        <taxon>Actinomycetes</taxon>
        <taxon>Sporichthyales</taxon>
        <taxon>Sporichthyaceae</taxon>
        <taxon>Epidermidibacterium</taxon>
    </lineage>
</organism>
<comment type="similarity">
    <text evidence="1">In the C-terminal section; belongs to the transpeptidase family.</text>
</comment>
<comment type="catalytic activity">
    <reaction evidence="13">
        <text>[GlcNAc-(1-&gt;4)-Mur2Ac(oyl-L-Ala-gamma-D-Glu-L-Lys-D-Ala-D-Ala)](n)-di-trans,octa-cis-undecaprenyl diphosphate + beta-D-GlcNAc-(1-&gt;4)-Mur2Ac(oyl-L-Ala-gamma-D-Glu-L-Lys-D-Ala-D-Ala)-di-trans,octa-cis-undecaprenyl diphosphate = [GlcNAc-(1-&gt;4)-Mur2Ac(oyl-L-Ala-gamma-D-Glu-L-Lys-D-Ala-D-Ala)](n+1)-di-trans,octa-cis-undecaprenyl diphosphate + di-trans,octa-cis-undecaprenyl diphosphate + H(+)</text>
        <dbReference type="Rhea" id="RHEA:23708"/>
        <dbReference type="Rhea" id="RHEA-COMP:9602"/>
        <dbReference type="Rhea" id="RHEA-COMP:9603"/>
        <dbReference type="ChEBI" id="CHEBI:15378"/>
        <dbReference type="ChEBI" id="CHEBI:58405"/>
        <dbReference type="ChEBI" id="CHEBI:60033"/>
        <dbReference type="ChEBI" id="CHEBI:78435"/>
        <dbReference type="EC" id="2.4.99.28"/>
    </reaction>
</comment>
<accession>A0A7L4YLY1</accession>
<dbReference type="PANTHER" id="PTHR32282">
    <property type="entry name" value="BINDING PROTEIN TRANSPEPTIDASE, PUTATIVE-RELATED"/>
    <property type="match status" value="1"/>
</dbReference>
<dbReference type="Proteomes" id="UP000463857">
    <property type="component" value="Chromosome"/>
</dbReference>
<keyword evidence="11" id="KW-0961">Cell wall biogenesis/degradation</keyword>
<keyword evidence="5" id="KW-0328">Glycosyltransferase</keyword>
<keyword evidence="8" id="KW-0133">Cell shape</keyword>
<feature type="transmembrane region" description="Helical" evidence="15">
    <location>
        <begin position="12"/>
        <end position="34"/>
    </location>
</feature>
<feature type="compositionally biased region" description="Pro residues" evidence="14">
    <location>
        <begin position="830"/>
        <end position="842"/>
    </location>
</feature>
<dbReference type="OrthoDB" id="7911552at2"/>
<dbReference type="KEGG" id="eke:EK0264_07540"/>
<keyword evidence="10" id="KW-0511">Multifunctional enzyme</keyword>
<dbReference type="InterPro" id="IPR012338">
    <property type="entry name" value="Beta-lactam/transpept-like"/>
</dbReference>
<evidence type="ECO:0000256" key="14">
    <source>
        <dbReference type="SAM" id="MobiDB-lite"/>
    </source>
</evidence>
<keyword evidence="15" id="KW-1133">Transmembrane helix</keyword>
<dbReference type="InterPro" id="IPR001264">
    <property type="entry name" value="Glyco_trans_51"/>
</dbReference>
<feature type="compositionally biased region" description="Polar residues" evidence="14">
    <location>
        <begin position="746"/>
        <end position="763"/>
    </location>
</feature>
<keyword evidence="7" id="KW-0378">Hydrolase</keyword>
<dbReference type="CDD" id="cd06577">
    <property type="entry name" value="PASTA_pknB"/>
    <property type="match status" value="1"/>
</dbReference>
<feature type="compositionally biased region" description="Gly residues" evidence="14">
    <location>
        <begin position="848"/>
        <end position="876"/>
    </location>
</feature>
<evidence type="ECO:0000256" key="4">
    <source>
        <dbReference type="ARBA" id="ARBA00022670"/>
    </source>
</evidence>
<dbReference type="InterPro" id="IPR050396">
    <property type="entry name" value="Glycosyltr_51/Transpeptidase"/>
</dbReference>
<dbReference type="InParanoid" id="A0A7L4YLY1"/>
<evidence type="ECO:0000256" key="9">
    <source>
        <dbReference type="ARBA" id="ARBA00022984"/>
    </source>
</evidence>
<dbReference type="GO" id="GO:0008955">
    <property type="term" value="F:peptidoglycan glycosyltransferase activity"/>
    <property type="evidence" value="ECO:0007669"/>
    <property type="project" value="UniProtKB-EC"/>
</dbReference>
<dbReference type="FunFam" id="1.10.3810.10:FF:000001">
    <property type="entry name" value="Penicillin-binding protein 1A"/>
    <property type="match status" value="1"/>
</dbReference>
<evidence type="ECO:0000313" key="18">
    <source>
        <dbReference type="Proteomes" id="UP000463857"/>
    </source>
</evidence>
<dbReference type="GO" id="GO:0009252">
    <property type="term" value="P:peptidoglycan biosynthetic process"/>
    <property type="evidence" value="ECO:0007669"/>
    <property type="project" value="UniProtKB-KW"/>
</dbReference>
<dbReference type="PROSITE" id="PS51178">
    <property type="entry name" value="PASTA"/>
    <property type="match status" value="1"/>
</dbReference>
<dbReference type="PANTHER" id="PTHR32282:SF33">
    <property type="entry name" value="PEPTIDOGLYCAN GLYCOSYLTRANSFERASE"/>
    <property type="match status" value="1"/>
</dbReference>
<dbReference type="Gene3D" id="3.30.10.20">
    <property type="match status" value="1"/>
</dbReference>
<dbReference type="SUPFAM" id="SSF56601">
    <property type="entry name" value="beta-lactamase/transpeptidase-like"/>
    <property type="match status" value="1"/>
</dbReference>
<dbReference type="GO" id="GO:0006508">
    <property type="term" value="P:proteolysis"/>
    <property type="evidence" value="ECO:0007669"/>
    <property type="project" value="UniProtKB-KW"/>
</dbReference>
<evidence type="ECO:0000256" key="10">
    <source>
        <dbReference type="ARBA" id="ARBA00023268"/>
    </source>
</evidence>
<evidence type="ECO:0000256" key="8">
    <source>
        <dbReference type="ARBA" id="ARBA00022960"/>
    </source>
</evidence>
<sequence length="876" mass="90348">MSSSALGKVTSLVKLVAAIAAGGLVLAAMLFPAFGGAGQAAKSTADIVNKVDPEFTAEAPQLVTTVLAADGSPLVNYYNYYRLPIPLDQMGEWMPKAIVAVEDKRFYEHKGVDTQGMFRAAVQNAVTGGVSQGASTITQQLVKNTLLYQAESQAERDAATEQSLGRKLREAKIALQLEKDFSKEQILEKYLNLMNMGNGAYGVRAASLTYFGVEPVNLTIDQAALLAGLVQNPTKFNPTHSPDAAKERRDIVLKLMADQGQISEEQYQQAVATPITLSGTGKPSRSCADAPNYGGFFCDYVWQYLTQNLQIPEATLKNGGLTIQTTLMPSYQVAATDAIVGASSSFKQNASIFGFGDNRIATMPMLDVDSGNVLALGVNKRYGNDPNDPAQTNNNFAVLPASDGNGSTNKLFPATVALSQGTGWKFELTAKAPYTSQIMKRQGVNYAVSNASNGYPDRMPLDTALYMSSNTYFVALEDYIGEMKPIADMAYNMGLWAPGDTGARDTIAAEDRAAFTLGPDGVSPLRLATAYNTIANRGTKCEPTPVQSVTGPDGQPAINPATNQPWFTPGSNCTANVVSQGVADTLNQILLKDVMPGNSGQTGARAYINGYQIAGKTGTAQDNRSYTFVGWTPDILAAVYAFSPTSNDTMPAPGGASGEGFGGGYPAQMWKLAMQNILPQIGSSPFPPANQQVAAGNTSVLSVDCVGQSPSNCQALLEQAGHSGQDSGTPVDSTLPAGTVAVQNPPAGSSVSPGSTITYSLSSGKAPAGQPCQPGQDPASTGCIAQNAAGSVCATGQDPATGCLPPAPAGQPCVSGQDPATGCVAAASPSPSPSPSPAPAPSSDPNAGGDGNGGGNGNGVGSGNGNGNGNGNGGND</sequence>
<evidence type="ECO:0000256" key="7">
    <source>
        <dbReference type="ARBA" id="ARBA00022801"/>
    </source>
</evidence>
<dbReference type="InterPro" id="IPR001460">
    <property type="entry name" value="PCN-bd_Tpept"/>
</dbReference>
<dbReference type="Gene3D" id="3.40.710.10">
    <property type="entry name" value="DD-peptidase/beta-lactamase superfamily"/>
    <property type="match status" value="1"/>
</dbReference>
<evidence type="ECO:0000256" key="6">
    <source>
        <dbReference type="ARBA" id="ARBA00022679"/>
    </source>
</evidence>
<dbReference type="GO" id="GO:0009002">
    <property type="term" value="F:serine-type D-Ala-D-Ala carboxypeptidase activity"/>
    <property type="evidence" value="ECO:0007669"/>
    <property type="project" value="UniProtKB-EC"/>
</dbReference>
<dbReference type="Pfam" id="PF00912">
    <property type="entry name" value="Transgly"/>
    <property type="match status" value="1"/>
</dbReference>
<name>A0A7L4YLY1_9ACTN</name>
<keyword evidence="15" id="KW-0812">Transmembrane</keyword>
<dbReference type="FunCoup" id="A0A7L4YLY1">
    <property type="interactions" value="1"/>
</dbReference>
<keyword evidence="4" id="KW-0645">Protease</keyword>
<dbReference type="Pfam" id="PF03793">
    <property type="entry name" value="PASTA"/>
    <property type="match status" value="1"/>
</dbReference>
<reference evidence="17 18" key="1">
    <citation type="journal article" date="2018" name="Int. J. Syst. Evol. Microbiol.">
        <title>Epidermidibacterium keratini gen. nov., sp. nov., a member of the family Sporichthyaceae, isolated from keratin epidermis.</title>
        <authorList>
            <person name="Lee D.G."/>
            <person name="Trujillo M.E."/>
            <person name="Kang S."/>
            <person name="Nam J.J."/>
            <person name="Kim Y.J."/>
        </authorList>
    </citation>
    <scope>NUCLEOTIDE SEQUENCE [LARGE SCALE GENOMIC DNA]</scope>
    <source>
        <strain evidence="17 18">EPI-7</strain>
    </source>
</reference>
<gene>
    <name evidence="17" type="ORF">EK0264_07540</name>
</gene>
<keyword evidence="18" id="KW-1185">Reference proteome</keyword>
<dbReference type="GO" id="GO:0008360">
    <property type="term" value="P:regulation of cell shape"/>
    <property type="evidence" value="ECO:0007669"/>
    <property type="project" value="UniProtKB-KW"/>
</dbReference>
<dbReference type="SUPFAM" id="SSF53955">
    <property type="entry name" value="Lysozyme-like"/>
    <property type="match status" value="1"/>
</dbReference>
<comment type="catalytic activity">
    <reaction evidence="12">
        <text>Preferential cleavage: (Ac)2-L-Lys-D-Ala-|-D-Ala. Also transpeptidation of peptidyl-alanyl moieties that are N-acyl substituents of D-alanine.</text>
        <dbReference type="EC" id="3.4.16.4"/>
    </reaction>
</comment>
<dbReference type="Pfam" id="PF00905">
    <property type="entry name" value="Transpeptidase"/>
    <property type="match status" value="1"/>
</dbReference>
<dbReference type="EMBL" id="CP047156">
    <property type="protein sequence ID" value="QHC00140.1"/>
    <property type="molecule type" value="Genomic_DNA"/>
</dbReference>
<evidence type="ECO:0000256" key="11">
    <source>
        <dbReference type="ARBA" id="ARBA00023316"/>
    </source>
</evidence>
<evidence type="ECO:0000256" key="13">
    <source>
        <dbReference type="ARBA" id="ARBA00049902"/>
    </source>
</evidence>
<dbReference type="GO" id="GO:0030288">
    <property type="term" value="C:outer membrane-bounded periplasmic space"/>
    <property type="evidence" value="ECO:0007669"/>
    <property type="project" value="TreeGrafter"/>
</dbReference>
<evidence type="ECO:0000313" key="17">
    <source>
        <dbReference type="EMBL" id="QHC00140.1"/>
    </source>
</evidence>
<keyword evidence="9" id="KW-0573">Peptidoglycan synthesis</keyword>
<evidence type="ECO:0000256" key="1">
    <source>
        <dbReference type="ARBA" id="ARBA00007090"/>
    </source>
</evidence>
<dbReference type="GO" id="GO:0071555">
    <property type="term" value="P:cell wall organization"/>
    <property type="evidence" value="ECO:0007669"/>
    <property type="project" value="UniProtKB-KW"/>
</dbReference>
<dbReference type="InterPro" id="IPR036950">
    <property type="entry name" value="PBP_transglycosylase"/>
</dbReference>
<keyword evidence="6" id="KW-0808">Transferase</keyword>
<feature type="compositionally biased region" description="Polar residues" evidence="14">
    <location>
        <begin position="722"/>
        <end position="732"/>
    </location>
</feature>
<evidence type="ECO:0000259" key="16">
    <source>
        <dbReference type="PROSITE" id="PS51178"/>
    </source>
</evidence>
<keyword evidence="3" id="KW-0121">Carboxypeptidase</keyword>
<evidence type="ECO:0000256" key="2">
    <source>
        <dbReference type="ARBA" id="ARBA00007739"/>
    </source>
</evidence>
<dbReference type="RefSeq" id="WP_159544327.1">
    <property type="nucleotide sequence ID" value="NZ_CP047156.1"/>
</dbReference>
<keyword evidence="15" id="KW-0472">Membrane</keyword>
<feature type="region of interest" description="Disordered" evidence="14">
    <location>
        <begin position="811"/>
        <end position="876"/>
    </location>
</feature>